<evidence type="ECO:0008006" key="3">
    <source>
        <dbReference type="Google" id="ProtNLM"/>
    </source>
</evidence>
<sequence length="168" mass="18831">MPPARQPNPEELKNLQLMEAIQTAPDTTVRTVLRALCGDETYKARIRTLMLDKKFPLKLETADASADGTQGSGSINNKRKATRTEICVQCNQPFELGDNSKTCRYHPHDKQLNNHHPSQQEMPLYRSTPTRSKTNQFCRTENPGGGFVYSACCRRKGVKAPMVLIIGL</sequence>
<protein>
    <recommendedName>
        <fullName evidence="3">C2H2-type domain-containing protein</fullName>
    </recommendedName>
</protein>
<dbReference type="PANTHER" id="PTHR38167:SF1">
    <property type="entry name" value="C2H2-TYPE DOMAIN-CONTAINING PROTEIN"/>
    <property type="match status" value="1"/>
</dbReference>
<reference evidence="1" key="2">
    <citation type="submission" date="2023-07" db="EMBL/GenBank/DDBJ databases">
        <authorList>
            <consortium name="Lawrence Berkeley National Laboratory"/>
            <person name="Haridas S."/>
            <person name="Hensen N."/>
            <person name="Bonometti L."/>
            <person name="Westerberg I."/>
            <person name="Brannstrom I.O."/>
            <person name="Guillou S."/>
            <person name="Cros-Aarteil S."/>
            <person name="Calhoun S."/>
            <person name="Kuo A."/>
            <person name="Mondo S."/>
            <person name="Pangilinan J."/>
            <person name="Riley R."/>
            <person name="LaButti K."/>
            <person name="Andreopoulos B."/>
            <person name="Lipzen A."/>
            <person name="Chen C."/>
            <person name="Yanf M."/>
            <person name="Daum C."/>
            <person name="Ng V."/>
            <person name="Clum A."/>
            <person name="Steindorff A."/>
            <person name="Ohm R."/>
            <person name="Martin F."/>
            <person name="Silar P."/>
            <person name="Natvig D."/>
            <person name="Lalanne C."/>
            <person name="Gautier V."/>
            <person name="Ament-velasquez S.L."/>
            <person name="Kruys A."/>
            <person name="Hutchinson M.I."/>
            <person name="Powell A.J."/>
            <person name="Barry K."/>
            <person name="Miller A.N."/>
            <person name="Grigoriev I.V."/>
            <person name="Debuchy R."/>
            <person name="Gladieux P."/>
            <person name="Thoren M.H."/>
            <person name="Johannesson H."/>
        </authorList>
    </citation>
    <scope>NUCLEOTIDE SEQUENCE</scope>
    <source>
        <strain evidence="1">FGSC 1904</strain>
    </source>
</reference>
<dbReference type="EMBL" id="JAUTDP010000003">
    <property type="protein sequence ID" value="KAK3400804.1"/>
    <property type="molecule type" value="Genomic_DNA"/>
</dbReference>
<reference evidence="1" key="1">
    <citation type="journal article" date="2023" name="Mol. Phylogenet. Evol.">
        <title>Genome-scale phylogeny and comparative genomics of the fungal order Sordariales.</title>
        <authorList>
            <person name="Hensen N."/>
            <person name="Bonometti L."/>
            <person name="Westerberg I."/>
            <person name="Brannstrom I.O."/>
            <person name="Guillou S."/>
            <person name="Cros-Aarteil S."/>
            <person name="Calhoun S."/>
            <person name="Haridas S."/>
            <person name="Kuo A."/>
            <person name="Mondo S."/>
            <person name="Pangilinan J."/>
            <person name="Riley R."/>
            <person name="LaButti K."/>
            <person name="Andreopoulos B."/>
            <person name="Lipzen A."/>
            <person name="Chen C."/>
            <person name="Yan M."/>
            <person name="Daum C."/>
            <person name="Ng V."/>
            <person name="Clum A."/>
            <person name="Steindorff A."/>
            <person name="Ohm R.A."/>
            <person name="Martin F."/>
            <person name="Silar P."/>
            <person name="Natvig D.O."/>
            <person name="Lalanne C."/>
            <person name="Gautier V."/>
            <person name="Ament-Velasquez S.L."/>
            <person name="Kruys A."/>
            <person name="Hutchinson M.I."/>
            <person name="Powell A.J."/>
            <person name="Barry K."/>
            <person name="Miller A.N."/>
            <person name="Grigoriev I.V."/>
            <person name="Debuchy R."/>
            <person name="Gladieux P."/>
            <person name="Hiltunen Thoren M."/>
            <person name="Johannesson H."/>
        </authorList>
    </citation>
    <scope>NUCLEOTIDE SEQUENCE</scope>
    <source>
        <strain evidence="1">FGSC 1904</strain>
    </source>
</reference>
<organism evidence="1 2">
    <name type="scientific">Sordaria brevicollis</name>
    <dbReference type="NCBI Taxonomy" id="83679"/>
    <lineage>
        <taxon>Eukaryota</taxon>
        <taxon>Fungi</taxon>
        <taxon>Dikarya</taxon>
        <taxon>Ascomycota</taxon>
        <taxon>Pezizomycotina</taxon>
        <taxon>Sordariomycetes</taxon>
        <taxon>Sordariomycetidae</taxon>
        <taxon>Sordariales</taxon>
        <taxon>Sordariaceae</taxon>
        <taxon>Sordaria</taxon>
    </lineage>
</organism>
<name>A0AAE0PJ19_SORBR</name>
<dbReference type="AlphaFoldDB" id="A0AAE0PJ19"/>
<keyword evidence="2" id="KW-1185">Reference proteome</keyword>
<accession>A0AAE0PJ19</accession>
<proteinExistence type="predicted"/>
<comment type="caution">
    <text evidence="1">The sequence shown here is derived from an EMBL/GenBank/DDBJ whole genome shotgun (WGS) entry which is preliminary data.</text>
</comment>
<evidence type="ECO:0000313" key="2">
    <source>
        <dbReference type="Proteomes" id="UP001281003"/>
    </source>
</evidence>
<gene>
    <name evidence="1" type="ORF">B0T20DRAFT_405288</name>
</gene>
<evidence type="ECO:0000313" key="1">
    <source>
        <dbReference type="EMBL" id="KAK3400804.1"/>
    </source>
</evidence>
<dbReference type="Proteomes" id="UP001281003">
    <property type="component" value="Unassembled WGS sequence"/>
</dbReference>
<dbReference type="PANTHER" id="PTHR38167">
    <property type="entry name" value="C2H2-TYPE DOMAIN-CONTAINING PROTEIN"/>
    <property type="match status" value="1"/>
</dbReference>